<organism evidence="1 2">
    <name type="scientific">Citrobacter telavivensis</name>
    <dbReference type="NCBI Taxonomy" id="2653932"/>
    <lineage>
        <taxon>Bacteria</taxon>
        <taxon>Pseudomonadati</taxon>
        <taxon>Pseudomonadota</taxon>
        <taxon>Gammaproteobacteria</taxon>
        <taxon>Enterobacterales</taxon>
        <taxon>Enterobacteriaceae</taxon>
        <taxon>Citrobacter</taxon>
    </lineage>
</organism>
<gene>
    <name evidence="1" type="ORF">GBB84_25180</name>
</gene>
<sequence length="116" mass="13627">MMPLDKYDDYRALCYEALQSDMPDAIQDIYALMLKCRSEYMLNFQQQFQGWVLNKYLMPAIQSPNKLDIFLAWESRNADWKHILRMSLLGGRVGSVARTLRMSLLTFAEQHSKADR</sequence>
<keyword evidence="2" id="KW-1185">Reference proteome</keyword>
<dbReference type="RefSeq" id="WP_048242167.1">
    <property type="nucleotide sequence ID" value="NZ_WHIY01000025.1"/>
</dbReference>
<dbReference type="Proteomes" id="UP000475079">
    <property type="component" value="Unassembled WGS sequence"/>
</dbReference>
<comment type="caution">
    <text evidence="1">The sequence shown here is derived from an EMBL/GenBank/DDBJ whole genome shotgun (WGS) entry which is preliminary data.</text>
</comment>
<proteinExistence type="predicted"/>
<dbReference type="EMBL" id="WHIY01000025">
    <property type="protein sequence ID" value="MPQ54184.1"/>
    <property type="molecule type" value="Genomic_DNA"/>
</dbReference>
<accession>A0A6L5EFD0</accession>
<name>A0A6L5EFD0_9ENTR</name>
<reference evidence="1 2" key="1">
    <citation type="submission" date="2019-10" db="EMBL/GenBank/DDBJ databases">
        <title>Characterization of a new Citrobacter species.</title>
        <authorList>
            <person name="Goncalves Ribeiro T."/>
            <person name="Izdebski R."/>
            <person name="Urbanowicz P."/>
            <person name="Carmeli Y."/>
            <person name="Gniadkowski M."/>
            <person name="Peixe L."/>
        </authorList>
    </citation>
    <scope>NUCLEOTIDE SEQUENCE [LARGE SCALE GENOMIC DNA]</scope>
    <source>
        <strain evidence="1 2">NMI7905_11</strain>
    </source>
</reference>
<evidence type="ECO:0000313" key="2">
    <source>
        <dbReference type="Proteomes" id="UP000475079"/>
    </source>
</evidence>
<dbReference type="AlphaFoldDB" id="A0A6L5EFD0"/>
<evidence type="ECO:0000313" key="1">
    <source>
        <dbReference type="EMBL" id="MPQ54184.1"/>
    </source>
</evidence>
<protein>
    <submittedName>
        <fullName evidence="1">Uncharacterized protein</fullName>
    </submittedName>
</protein>